<dbReference type="Pfam" id="PF19055">
    <property type="entry name" value="ABC2_membrane_7"/>
    <property type="match status" value="1"/>
</dbReference>
<evidence type="ECO:0000313" key="10">
    <source>
        <dbReference type="EMBL" id="KAK3252787.1"/>
    </source>
</evidence>
<sequence>MAPRGADAPLLEPILPASNSAAVDALDENVEKTRRRALRRLSTIVTDAAKITLTESEEELPTQSVWTKGETQDGGVEIIGHDLTYTVMLPKSKTDSRREMTLLSGVNFLLRPGNMCALMGASGAGKSTLLDVVAGRKSEGKGVARIDGDLLFNNQPRSPYFKRLSAYVMQDDVHMASLSVQETLWFASCFRMGEETTDEMRQERVDMLLKMLGIEHIRDSMVGDQTTRGISGGQRKRLSIGVEIVALPPIIFLDEPTSGLDSEISFNVMASVREVADQERTICTTIHQPSPETFSLFDYILLLAHGKVVYFGLVKEVVNYFSSPPLAFEYIDGQNPADFVVHVAGGNCVPPGRDSPFNSDELSQIYGNSPVSAGVNTRIQESRSAQPQPTLQFERVLPTSFLTQFSNLFKRGVTKLHRDEKTRKTVVVRTLFGALLIASLFYDQDRCGNIVHGVCERLVEVPGVGPQCKSMLSVCSDDCVEVLTPELSVLSPIKESCQDCSTAVYNRMSVLFFSVLFMMMASMSAIADLTTERTLYYRERSAGCYQSGPYLGATTIVMIPLLFVTTMMFSGIFYWMIGFYANVESYVFFCVNMFLCNMLGYQLAQLLAACTPSADIALAIYPVCFIFFNIFAGFLIHIPNIPAYWKWAAYISFVRWAIEGLVVNEFEDQDQLRYYNGRDVLDDYGYANFDKWSSVYILFAIFVALRIVTLACLQYVRWGST</sequence>
<keyword evidence="11" id="KW-1185">Reference proteome</keyword>
<dbReference type="InterPro" id="IPR050352">
    <property type="entry name" value="ABCG_transporters"/>
</dbReference>
<evidence type="ECO:0000256" key="1">
    <source>
        <dbReference type="ARBA" id="ARBA00004141"/>
    </source>
</evidence>
<feature type="domain" description="ABC transporter" evidence="9">
    <location>
        <begin position="78"/>
        <end position="330"/>
    </location>
</feature>
<evidence type="ECO:0000256" key="5">
    <source>
        <dbReference type="ARBA" id="ARBA00022840"/>
    </source>
</evidence>
<keyword evidence="4" id="KW-0547">Nucleotide-binding</keyword>
<feature type="transmembrane region" description="Helical" evidence="8">
    <location>
        <begin position="583"/>
        <end position="604"/>
    </location>
</feature>
<dbReference type="Proteomes" id="UP001190700">
    <property type="component" value="Unassembled WGS sequence"/>
</dbReference>
<accession>A0AAE0F655</accession>
<evidence type="ECO:0000256" key="3">
    <source>
        <dbReference type="ARBA" id="ARBA00022692"/>
    </source>
</evidence>
<dbReference type="InterPro" id="IPR003439">
    <property type="entry name" value="ABC_transporter-like_ATP-bd"/>
</dbReference>
<keyword evidence="3 8" id="KW-0812">Transmembrane</keyword>
<evidence type="ECO:0000259" key="9">
    <source>
        <dbReference type="PROSITE" id="PS50893"/>
    </source>
</evidence>
<evidence type="ECO:0000256" key="2">
    <source>
        <dbReference type="ARBA" id="ARBA00022448"/>
    </source>
</evidence>
<dbReference type="SUPFAM" id="SSF52540">
    <property type="entry name" value="P-loop containing nucleoside triphosphate hydrolases"/>
    <property type="match status" value="1"/>
</dbReference>
<dbReference type="PROSITE" id="PS00211">
    <property type="entry name" value="ABC_TRANSPORTER_1"/>
    <property type="match status" value="1"/>
</dbReference>
<reference evidence="10 11" key="1">
    <citation type="journal article" date="2015" name="Genome Biol. Evol.">
        <title>Comparative Genomics of a Bacterivorous Green Alga Reveals Evolutionary Causalities and Consequences of Phago-Mixotrophic Mode of Nutrition.</title>
        <authorList>
            <person name="Burns J.A."/>
            <person name="Paasch A."/>
            <person name="Narechania A."/>
            <person name="Kim E."/>
        </authorList>
    </citation>
    <scope>NUCLEOTIDE SEQUENCE [LARGE SCALE GENOMIC DNA]</scope>
    <source>
        <strain evidence="10 11">PLY_AMNH</strain>
    </source>
</reference>
<dbReference type="Pfam" id="PF00005">
    <property type="entry name" value="ABC_tran"/>
    <property type="match status" value="1"/>
</dbReference>
<dbReference type="PROSITE" id="PS50893">
    <property type="entry name" value="ABC_TRANSPORTER_2"/>
    <property type="match status" value="1"/>
</dbReference>
<comment type="subcellular location">
    <subcellularLocation>
        <location evidence="1">Membrane</location>
        <topology evidence="1">Multi-pass membrane protein</topology>
    </subcellularLocation>
</comment>
<proteinExistence type="predicted"/>
<dbReference type="PANTHER" id="PTHR48041">
    <property type="entry name" value="ABC TRANSPORTER G FAMILY MEMBER 28"/>
    <property type="match status" value="1"/>
</dbReference>
<dbReference type="PANTHER" id="PTHR48041:SF91">
    <property type="entry name" value="ABC TRANSPORTER G FAMILY MEMBER 28"/>
    <property type="match status" value="1"/>
</dbReference>
<feature type="transmembrane region" description="Helical" evidence="8">
    <location>
        <begin position="510"/>
        <end position="529"/>
    </location>
</feature>
<feature type="transmembrane region" description="Helical" evidence="8">
    <location>
        <begin position="616"/>
        <end position="638"/>
    </location>
</feature>
<dbReference type="InterPro" id="IPR017871">
    <property type="entry name" value="ABC_transporter-like_CS"/>
</dbReference>
<evidence type="ECO:0000256" key="7">
    <source>
        <dbReference type="ARBA" id="ARBA00023136"/>
    </source>
</evidence>
<dbReference type="InterPro" id="IPR003593">
    <property type="entry name" value="AAA+_ATPase"/>
</dbReference>
<dbReference type="InterPro" id="IPR027417">
    <property type="entry name" value="P-loop_NTPase"/>
</dbReference>
<evidence type="ECO:0000256" key="8">
    <source>
        <dbReference type="SAM" id="Phobius"/>
    </source>
</evidence>
<dbReference type="InterPro" id="IPR043926">
    <property type="entry name" value="ABCG_dom"/>
</dbReference>
<dbReference type="InterPro" id="IPR013525">
    <property type="entry name" value="ABC2_TM"/>
</dbReference>
<dbReference type="GO" id="GO:0016887">
    <property type="term" value="F:ATP hydrolysis activity"/>
    <property type="evidence" value="ECO:0007669"/>
    <property type="project" value="InterPro"/>
</dbReference>
<dbReference type="Pfam" id="PF01061">
    <property type="entry name" value="ABC2_membrane"/>
    <property type="match status" value="1"/>
</dbReference>
<keyword evidence="6 8" id="KW-1133">Transmembrane helix</keyword>
<dbReference type="EMBL" id="LGRX02025201">
    <property type="protein sequence ID" value="KAK3252787.1"/>
    <property type="molecule type" value="Genomic_DNA"/>
</dbReference>
<dbReference type="SMART" id="SM00382">
    <property type="entry name" value="AAA"/>
    <property type="match status" value="1"/>
</dbReference>
<keyword evidence="2" id="KW-0813">Transport</keyword>
<dbReference type="GO" id="GO:0005524">
    <property type="term" value="F:ATP binding"/>
    <property type="evidence" value="ECO:0007669"/>
    <property type="project" value="UniProtKB-KW"/>
</dbReference>
<dbReference type="AlphaFoldDB" id="A0AAE0F655"/>
<feature type="transmembrane region" description="Helical" evidence="8">
    <location>
        <begin position="550"/>
        <end position="577"/>
    </location>
</feature>
<dbReference type="CDD" id="cd03213">
    <property type="entry name" value="ABCG_EPDR"/>
    <property type="match status" value="1"/>
</dbReference>
<keyword evidence="7 8" id="KW-0472">Membrane</keyword>
<dbReference type="GO" id="GO:0140359">
    <property type="term" value="F:ABC-type transporter activity"/>
    <property type="evidence" value="ECO:0007669"/>
    <property type="project" value="InterPro"/>
</dbReference>
<comment type="caution">
    <text evidence="10">The sequence shown here is derived from an EMBL/GenBank/DDBJ whole genome shotgun (WGS) entry which is preliminary data.</text>
</comment>
<dbReference type="GO" id="GO:0016020">
    <property type="term" value="C:membrane"/>
    <property type="evidence" value="ECO:0007669"/>
    <property type="project" value="UniProtKB-SubCell"/>
</dbReference>
<evidence type="ECO:0000313" key="11">
    <source>
        <dbReference type="Proteomes" id="UP001190700"/>
    </source>
</evidence>
<evidence type="ECO:0000256" key="6">
    <source>
        <dbReference type="ARBA" id="ARBA00022989"/>
    </source>
</evidence>
<feature type="transmembrane region" description="Helical" evidence="8">
    <location>
        <begin position="695"/>
        <end position="716"/>
    </location>
</feature>
<evidence type="ECO:0000256" key="4">
    <source>
        <dbReference type="ARBA" id="ARBA00022741"/>
    </source>
</evidence>
<gene>
    <name evidence="10" type="ORF">CYMTET_37936</name>
</gene>
<organism evidence="10 11">
    <name type="scientific">Cymbomonas tetramitiformis</name>
    <dbReference type="NCBI Taxonomy" id="36881"/>
    <lineage>
        <taxon>Eukaryota</taxon>
        <taxon>Viridiplantae</taxon>
        <taxon>Chlorophyta</taxon>
        <taxon>Pyramimonadophyceae</taxon>
        <taxon>Pyramimonadales</taxon>
        <taxon>Pyramimonadaceae</taxon>
        <taxon>Cymbomonas</taxon>
    </lineage>
</organism>
<protein>
    <recommendedName>
        <fullName evidence="9">ABC transporter domain-containing protein</fullName>
    </recommendedName>
</protein>
<dbReference type="Gene3D" id="3.40.50.300">
    <property type="entry name" value="P-loop containing nucleotide triphosphate hydrolases"/>
    <property type="match status" value="1"/>
</dbReference>
<keyword evidence="5" id="KW-0067">ATP-binding</keyword>
<name>A0AAE0F655_9CHLO</name>